<protein>
    <recommendedName>
        <fullName evidence="1">DNA-binding protein H-NS-like N-terminal domain-containing protein</fullName>
    </recommendedName>
</protein>
<accession>A0A5Q4ZYI1</accession>
<gene>
    <name evidence="2" type="ORF">AW0309160_04420</name>
</gene>
<dbReference type="GO" id="GO:0046983">
    <property type="term" value="F:protein dimerization activity"/>
    <property type="evidence" value="ECO:0007669"/>
    <property type="project" value="InterPro"/>
</dbReference>
<dbReference type="InterPro" id="IPR027454">
    <property type="entry name" value="Histone_HNS_N"/>
</dbReference>
<geneLocation type="plasmid" evidence="2">
    <name>pAWOD_2</name>
</geneLocation>
<feature type="domain" description="DNA-binding protein H-NS-like N-terminal" evidence="1">
    <location>
        <begin position="1"/>
        <end position="77"/>
    </location>
</feature>
<dbReference type="EMBL" id="LR721753">
    <property type="protein sequence ID" value="VVV06926.1"/>
    <property type="molecule type" value="Genomic_DNA"/>
</dbReference>
<evidence type="ECO:0000259" key="1">
    <source>
        <dbReference type="Pfam" id="PF22470"/>
    </source>
</evidence>
<dbReference type="Pfam" id="PF22470">
    <property type="entry name" value="Histone_HNS_N"/>
    <property type="match status" value="1"/>
</dbReference>
<name>A0A5Q4ZYI1_9GAMM</name>
<proteinExistence type="predicted"/>
<sequence length="87" mass="10169">MKEFKKTLLNERSLISFVTSMLTIEETTLIIERLSALNEQRKTDEEQKQKAKQIKESKISSLIQQIENEGLSLLDLQLHIGQRSRLR</sequence>
<dbReference type="Gene3D" id="1.10.287.1050">
    <property type="entry name" value="H-NS histone-like proteins"/>
    <property type="match status" value="1"/>
</dbReference>
<organism evidence="2">
    <name type="scientific">Aliivibrio wodanis</name>
    <dbReference type="NCBI Taxonomy" id="80852"/>
    <lineage>
        <taxon>Bacteria</taxon>
        <taxon>Pseudomonadati</taxon>
        <taxon>Pseudomonadota</taxon>
        <taxon>Gammaproteobacteria</taxon>
        <taxon>Vibrionales</taxon>
        <taxon>Vibrionaceae</taxon>
        <taxon>Aliivibrio</taxon>
    </lineage>
</organism>
<dbReference type="AlphaFoldDB" id="A0A5Q4ZYI1"/>
<keyword evidence="2" id="KW-0614">Plasmid</keyword>
<dbReference type="InterPro" id="IPR054180">
    <property type="entry name" value="H-NS-like_N"/>
</dbReference>
<evidence type="ECO:0000313" key="2">
    <source>
        <dbReference type="EMBL" id="VVV06926.1"/>
    </source>
</evidence>
<reference evidence="2" key="1">
    <citation type="submission" date="2019-09" db="EMBL/GenBank/DDBJ databases">
        <authorList>
            <person name="Hjerde E."/>
        </authorList>
    </citation>
    <scope>NUCLEOTIDE SEQUENCE [LARGE SCALE GENOMIC DNA]</scope>
    <source>
        <strain evidence="2">06/09/160</strain>
        <plasmid evidence="2">pAWOD_2</plasmid>
    </source>
</reference>